<dbReference type="PANTHER" id="PTHR34001">
    <property type="entry name" value="BLL7405 PROTEIN"/>
    <property type="match status" value="1"/>
</dbReference>
<dbReference type="GO" id="GO:0009279">
    <property type="term" value="C:cell outer membrane"/>
    <property type="evidence" value="ECO:0007669"/>
    <property type="project" value="UniProtKB-SubCell"/>
</dbReference>
<evidence type="ECO:0000259" key="7">
    <source>
        <dbReference type="Pfam" id="PF13505"/>
    </source>
</evidence>
<dbReference type="EMBL" id="LT670818">
    <property type="protein sequence ID" value="SHH29665.1"/>
    <property type="molecule type" value="Genomic_DNA"/>
</dbReference>
<organism evidence="8 9">
    <name type="scientific">Bradyrhizobium erythrophlei</name>
    <dbReference type="NCBI Taxonomy" id="1437360"/>
    <lineage>
        <taxon>Bacteria</taxon>
        <taxon>Pseudomonadati</taxon>
        <taxon>Pseudomonadota</taxon>
        <taxon>Alphaproteobacteria</taxon>
        <taxon>Hyphomicrobiales</taxon>
        <taxon>Nitrobacteraceae</taxon>
        <taxon>Bradyrhizobium</taxon>
    </lineage>
</organism>
<reference evidence="8 9" key="1">
    <citation type="submission" date="2016-11" db="EMBL/GenBank/DDBJ databases">
        <authorList>
            <person name="Jaros S."/>
            <person name="Januszkiewicz K."/>
            <person name="Wedrychowicz H."/>
        </authorList>
    </citation>
    <scope>NUCLEOTIDE SEQUENCE [LARGE SCALE GENOMIC DNA]</scope>
    <source>
        <strain evidence="8 9">GAS242</strain>
    </source>
</reference>
<feature type="domain" description="Outer membrane protein beta-barrel" evidence="7">
    <location>
        <begin position="34"/>
        <end position="214"/>
    </location>
</feature>
<sequence>MKKAVVAAIGLLASRAAPALAADLPARTYTKAPSMVAAVYDWSGFYLGINAGGATSRDCYTITSVADAAVTPNSEGCHNATGGLAGGQIGYRWQSASWVFGVEAQGDWAGLKGSNASLTAIIPYTNQTKIDAIGLFTAQVGYTWNNALWYVKGGAAVTDNSYSSFFPVGNVFAAAGVPFNQVTDTRWGGTVGTGIEFGFAPNWSVAAEYDHLFMGNPNVTFPASAVAVTRSDNIRQSVDMGTARLNYRFGGPVIAKY</sequence>
<dbReference type="InterPro" id="IPR027385">
    <property type="entry name" value="Beta-barrel_OMP"/>
</dbReference>
<protein>
    <submittedName>
        <fullName evidence="8">Outer membrane immunogenic protein</fullName>
    </submittedName>
</protein>
<keyword evidence="2 6" id="KW-0732">Signal</keyword>
<evidence type="ECO:0000256" key="6">
    <source>
        <dbReference type="SAM" id="SignalP"/>
    </source>
</evidence>
<keyword evidence="4" id="KW-0998">Cell outer membrane</keyword>
<comment type="subcellular location">
    <subcellularLocation>
        <location evidence="1">Cell outer membrane</location>
    </subcellularLocation>
</comment>
<dbReference type="PANTHER" id="PTHR34001:SF3">
    <property type="entry name" value="BLL7405 PROTEIN"/>
    <property type="match status" value="1"/>
</dbReference>
<keyword evidence="3" id="KW-0472">Membrane</keyword>
<dbReference type="InterPro" id="IPR011250">
    <property type="entry name" value="OMP/PagP_B-barrel"/>
</dbReference>
<evidence type="ECO:0000256" key="4">
    <source>
        <dbReference type="ARBA" id="ARBA00023237"/>
    </source>
</evidence>
<evidence type="ECO:0000256" key="2">
    <source>
        <dbReference type="ARBA" id="ARBA00022729"/>
    </source>
</evidence>
<dbReference type="Proteomes" id="UP000190675">
    <property type="component" value="Chromosome I"/>
</dbReference>
<dbReference type="RefSeq" id="WP_079569764.1">
    <property type="nucleotide sequence ID" value="NZ_LT670818.1"/>
</dbReference>
<evidence type="ECO:0000313" key="9">
    <source>
        <dbReference type="Proteomes" id="UP000190675"/>
    </source>
</evidence>
<evidence type="ECO:0000256" key="1">
    <source>
        <dbReference type="ARBA" id="ARBA00004442"/>
    </source>
</evidence>
<name>A0A1M5RTN3_9BRAD</name>
<feature type="chain" id="PRO_5012522407" evidence="6">
    <location>
        <begin position="22"/>
        <end position="257"/>
    </location>
</feature>
<proteinExistence type="inferred from homology"/>
<evidence type="ECO:0000256" key="5">
    <source>
        <dbReference type="ARBA" id="ARBA00038306"/>
    </source>
</evidence>
<dbReference type="Pfam" id="PF13505">
    <property type="entry name" value="OMP_b-brl"/>
    <property type="match status" value="1"/>
</dbReference>
<dbReference type="AlphaFoldDB" id="A0A1M5RTN3"/>
<accession>A0A1M5RTN3</accession>
<dbReference type="SUPFAM" id="SSF56925">
    <property type="entry name" value="OMPA-like"/>
    <property type="match status" value="1"/>
</dbReference>
<dbReference type="InterPro" id="IPR051692">
    <property type="entry name" value="OMP-like"/>
</dbReference>
<evidence type="ECO:0000256" key="3">
    <source>
        <dbReference type="ARBA" id="ARBA00023136"/>
    </source>
</evidence>
<comment type="similarity">
    <text evidence="5">Belongs to the Omp25/RopB family.</text>
</comment>
<evidence type="ECO:0000313" key="8">
    <source>
        <dbReference type="EMBL" id="SHH29665.1"/>
    </source>
</evidence>
<feature type="signal peptide" evidence="6">
    <location>
        <begin position="1"/>
        <end position="21"/>
    </location>
</feature>
<dbReference type="OrthoDB" id="8016903at2"/>
<gene>
    <name evidence="8" type="ORF">SAMN05444169_6760</name>
</gene>
<dbReference type="Gene3D" id="2.40.160.20">
    <property type="match status" value="1"/>
</dbReference>